<evidence type="ECO:0000256" key="2">
    <source>
        <dbReference type="ARBA" id="ARBA00004653"/>
    </source>
</evidence>
<evidence type="ECO:0000256" key="4">
    <source>
        <dbReference type="ARBA" id="ARBA00021741"/>
    </source>
</evidence>
<evidence type="ECO:0000256" key="10">
    <source>
        <dbReference type="ARBA" id="ARBA00022989"/>
    </source>
</evidence>
<accession>A0AAV5LIB0</accession>
<evidence type="ECO:0000256" key="1">
    <source>
        <dbReference type="ARBA" id="ARBA00004651"/>
    </source>
</evidence>
<evidence type="ECO:0000256" key="11">
    <source>
        <dbReference type="ARBA" id="ARBA00023034"/>
    </source>
</evidence>
<comment type="caution">
    <text evidence="14">The sequence shown here is derived from an EMBL/GenBank/DDBJ whole genome shotgun (WGS) entry which is preliminary data.</text>
</comment>
<dbReference type="EMBL" id="BPVZ01000116">
    <property type="protein sequence ID" value="GKV36372.1"/>
    <property type="molecule type" value="Genomic_DNA"/>
</dbReference>
<keyword evidence="10 13" id="KW-1133">Transmembrane helix</keyword>
<dbReference type="GO" id="GO:0005886">
    <property type="term" value="C:plasma membrane"/>
    <property type="evidence" value="ECO:0007669"/>
    <property type="project" value="UniProtKB-SubCell"/>
</dbReference>
<keyword evidence="11" id="KW-0333">Golgi apparatus</keyword>
<dbReference type="GO" id="GO:0051119">
    <property type="term" value="F:sugar transmembrane transporter activity"/>
    <property type="evidence" value="ECO:0007669"/>
    <property type="project" value="InterPro"/>
</dbReference>
<keyword evidence="7" id="KW-0762">Sugar transport</keyword>
<evidence type="ECO:0000256" key="13">
    <source>
        <dbReference type="SAM" id="Phobius"/>
    </source>
</evidence>
<evidence type="ECO:0000313" key="15">
    <source>
        <dbReference type="Proteomes" id="UP001054252"/>
    </source>
</evidence>
<keyword evidence="6" id="KW-1003">Cell membrane</keyword>
<evidence type="ECO:0000256" key="7">
    <source>
        <dbReference type="ARBA" id="ARBA00022597"/>
    </source>
</evidence>
<evidence type="ECO:0000256" key="9">
    <source>
        <dbReference type="ARBA" id="ARBA00022737"/>
    </source>
</evidence>
<feature type="transmembrane region" description="Helical" evidence="13">
    <location>
        <begin position="45"/>
        <end position="68"/>
    </location>
</feature>
<name>A0AAV5LIB0_9ROSI</name>
<dbReference type="GO" id="GO:0000139">
    <property type="term" value="C:Golgi membrane"/>
    <property type="evidence" value="ECO:0007669"/>
    <property type="project" value="UniProtKB-SubCell"/>
</dbReference>
<proteinExistence type="inferred from homology"/>
<dbReference type="PANTHER" id="PTHR10791:SF22">
    <property type="entry name" value="BIDIRECTIONAL SUGAR TRANSPORTER SWEET11"/>
    <property type="match status" value="1"/>
</dbReference>
<dbReference type="InterPro" id="IPR004316">
    <property type="entry name" value="SWEET_rpt"/>
</dbReference>
<sequence length="199" mass="22362">MALISTGNTWVLIFGILGNIFSFLVFMAPIAMLWIYYALLKSDAFLLITINSFGCLIETFYIAFYITYASKKARRLVIRTKSVEFMPFNLSLFLTISAIAWLFYGIFLKDLNVAIPNILGFIFGFLQMVLYGIYKNKSKSVMVNGAQLPQQHSIDMTKLSTITSTSEAQPNTECKEENVDQSGRIKESLGSNPIIACEV</sequence>
<dbReference type="Proteomes" id="UP001054252">
    <property type="component" value="Unassembled WGS sequence"/>
</dbReference>
<evidence type="ECO:0000256" key="12">
    <source>
        <dbReference type="ARBA" id="ARBA00023136"/>
    </source>
</evidence>
<organism evidence="14 15">
    <name type="scientific">Rubroshorea leprosula</name>
    <dbReference type="NCBI Taxonomy" id="152421"/>
    <lineage>
        <taxon>Eukaryota</taxon>
        <taxon>Viridiplantae</taxon>
        <taxon>Streptophyta</taxon>
        <taxon>Embryophyta</taxon>
        <taxon>Tracheophyta</taxon>
        <taxon>Spermatophyta</taxon>
        <taxon>Magnoliopsida</taxon>
        <taxon>eudicotyledons</taxon>
        <taxon>Gunneridae</taxon>
        <taxon>Pentapetalae</taxon>
        <taxon>rosids</taxon>
        <taxon>malvids</taxon>
        <taxon>Malvales</taxon>
        <taxon>Dipterocarpaceae</taxon>
        <taxon>Rubroshorea</taxon>
    </lineage>
</organism>
<dbReference type="FunFam" id="1.20.1280.290:FF:000004">
    <property type="entry name" value="Sugar transporter SWEET"/>
    <property type="match status" value="1"/>
</dbReference>
<keyword evidence="9" id="KW-0677">Repeat</keyword>
<feature type="transmembrane region" description="Helical" evidence="13">
    <location>
        <begin position="12"/>
        <end position="39"/>
    </location>
</feature>
<keyword evidence="12 13" id="KW-0472">Membrane</keyword>
<keyword evidence="8 13" id="KW-0812">Transmembrane</keyword>
<keyword evidence="5" id="KW-0813">Transport</keyword>
<feature type="transmembrane region" description="Helical" evidence="13">
    <location>
        <begin position="88"/>
        <end position="107"/>
    </location>
</feature>
<comment type="subcellular location">
    <subcellularLocation>
        <location evidence="1">Cell membrane</location>
        <topology evidence="1">Multi-pass membrane protein</topology>
    </subcellularLocation>
    <subcellularLocation>
        <location evidence="2">Golgi apparatus membrane</location>
        <topology evidence="2">Multi-pass membrane protein</topology>
    </subcellularLocation>
</comment>
<evidence type="ECO:0000256" key="5">
    <source>
        <dbReference type="ARBA" id="ARBA00022448"/>
    </source>
</evidence>
<comment type="similarity">
    <text evidence="3">Belongs to the SWEET sugar transporter family.</text>
</comment>
<reference evidence="14 15" key="1">
    <citation type="journal article" date="2021" name="Commun. Biol.">
        <title>The genome of Shorea leprosula (Dipterocarpaceae) highlights the ecological relevance of drought in aseasonal tropical rainforests.</title>
        <authorList>
            <person name="Ng K.K.S."/>
            <person name="Kobayashi M.J."/>
            <person name="Fawcett J.A."/>
            <person name="Hatakeyama M."/>
            <person name="Paape T."/>
            <person name="Ng C.H."/>
            <person name="Ang C.C."/>
            <person name="Tnah L.H."/>
            <person name="Lee C.T."/>
            <person name="Nishiyama T."/>
            <person name="Sese J."/>
            <person name="O'Brien M.J."/>
            <person name="Copetti D."/>
            <person name="Mohd Noor M.I."/>
            <person name="Ong R.C."/>
            <person name="Putra M."/>
            <person name="Sireger I.Z."/>
            <person name="Indrioko S."/>
            <person name="Kosugi Y."/>
            <person name="Izuno A."/>
            <person name="Isagi Y."/>
            <person name="Lee S.L."/>
            <person name="Shimizu K.K."/>
        </authorList>
    </citation>
    <scope>NUCLEOTIDE SEQUENCE [LARGE SCALE GENOMIC DNA]</scope>
    <source>
        <strain evidence="14">214</strain>
    </source>
</reference>
<protein>
    <recommendedName>
        <fullName evidence="4">Sugar transporter SWEET1</fullName>
    </recommendedName>
</protein>
<dbReference type="Gene3D" id="1.20.1280.290">
    <property type="match status" value="2"/>
</dbReference>
<dbReference type="InterPro" id="IPR047664">
    <property type="entry name" value="SWEET"/>
</dbReference>
<dbReference type="Pfam" id="PF03083">
    <property type="entry name" value="MtN3_slv"/>
    <property type="match status" value="2"/>
</dbReference>
<evidence type="ECO:0000313" key="14">
    <source>
        <dbReference type="EMBL" id="GKV36372.1"/>
    </source>
</evidence>
<dbReference type="PANTHER" id="PTHR10791">
    <property type="entry name" value="RAG1-ACTIVATING PROTEIN 1"/>
    <property type="match status" value="1"/>
</dbReference>
<evidence type="ECO:0000256" key="3">
    <source>
        <dbReference type="ARBA" id="ARBA00007809"/>
    </source>
</evidence>
<keyword evidence="15" id="KW-1185">Reference proteome</keyword>
<evidence type="ECO:0000256" key="8">
    <source>
        <dbReference type="ARBA" id="ARBA00022692"/>
    </source>
</evidence>
<gene>
    <name evidence="14" type="ORF">SLEP1_g44513</name>
</gene>
<evidence type="ECO:0000256" key="6">
    <source>
        <dbReference type="ARBA" id="ARBA00022475"/>
    </source>
</evidence>
<feature type="transmembrane region" description="Helical" evidence="13">
    <location>
        <begin position="113"/>
        <end position="134"/>
    </location>
</feature>
<dbReference type="AlphaFoldDB" id="A0AAV5LIB0"/>